<reference evidence="2" key="1">
    <citation type="journal article" date="2014" name="Genome Announc.">
        <title>Full-genome sequence of the plant growth-promoting bacterium Pseudomonas protegens CHA0.</title>
        <authorList>
            <person name="Jousset A."/>
            <person name="Schuldes J."/>
            <person name="Keel C."/>
            <person name="Maurhofer M."/>
            <person name="Daniel R."/>
            <person name="Scheu S."/>
            <person name="Thuermer A."/>
        </authorList>
    </citation>
    <scope>NUCLEOTIDE SEQUENCE [LARGE SCALE GENOMIC DNA]</scope>
    <source>
        <strain evidence="2">DSM 19095 / LMG 27888 / CFBP 6595 / CHA0</strain>
    </source>
</reference>
<gene>
    <name evidence="1" type="ORF">PFLCHA0_c46630</name>
</gene>
<protein>
    <submittedName>
        <fullName evidence="1">Uncharacterized protein</fullName>
    </submittedName>
</protein>
<organism evidence="1 2">
    <name type="scientific">Pseudomonas protegens (strain DSM 19095 / LMG 27888 / CFBP 6595 / CHA0)</name>
    <dbReference type="NCBI Taxonomy" id="1124983"/>
    <lineage>
        <taxon>Bacteria</taxon>
        <taxon>Pseudomonadati</taxon>
        <taxon>Pseudomonadota</taxon>
        <taxon>Gammaproteobacteria</taxon>
        <taxon>Pseudomonadales</taxon>
        <taxon>Pseudomonadaceae</taxon>
        <taxon>Pseudomonas</taxon>
    </lineage>
</organism>
<dbReference type="HOGENOM" id="CLU_3331786_0_0_6"/>
<dbReference type="EMBL" id="CP003190">
    <property type="protein sequence ID" value="AGL86414.1"/>
    <property type="molecule type" value="Genomic_DNA"/>
</dbReference>
<name>A0A2C9ERV9_PSEPH</name>
<sequence length="38" mass="4155">MLNCENSYLLAYEYPSRAACADVTGMRATFIQGAVLNP</sequence>
<dbReference type="AlphaFoldDB" id="A0A2C9ERV9"/>
<evidence type="ECO:0000313" key="2">
    <source>
        <dbReference type="Proteomes" id="UP000013940"/>
    </source>
</evidence>
<dbReference type="Proteomes" id="UP000013940">
    <property type="component" value="Chromosome"/>
</dbReference>
<proteinExistence type="predicted"/>
<evidence type="ECO:0000313" key="1">
    <source>
        <dbReference type="EMBL" id="AGL86414.1"/>
    </source>
</evidence>
<accession>A0A2C9ERV9</accession>
<dbReference type="KEGG" id="pprc:PFLCHA0_c46630"/>